<accession>A0A9N9DXA7</accession>
<protein>
    <submittedName>
        <fullName evidence="1">4712_t:CDS:1</fullName>
    </submittedName>
</protein>
<dbReference type="InterPro" id="IPR027417">
    <property type="entry name" value="P-loop_NTPase"/>
</dbReference>
<reference evidence="1" key="1">
    <citation type="submission" date="2021-06" db="EMBL/GenBank/DDBJ databases">
        <authorList>
            <person name="Kallberg Y."/>
            <person name="Tangrot J."/>
            <person name="Rosling A."/>
        </authorList>
    </citation>
    <scope>NUCLEOTIDE SEQUENCE</scope>
    <source>
        <strain evidence="1">CL551</strain>
    </source>
</reference>
<proteinExistence type="predicted"/>
<evidence type="ECO:0000313" key="1">
    <source>
        <dbReference type="EMBL" id="CAG8651462.1"/>
    </source>
</evidence>
<feature type="non-terminal residue" evidence="1">
    <location>
        <position position="1"/>
    </location>
</feature>
<keyword evidence="2" id="KW-1185">Reference proteome</keyword>
<comment type="caution">
    <text evidence="1">The sequence shown here is derived from an EMBL/GenBank/DDBJ whole genome shotgun (WGS) entry which is preliminary data.</text>
</comment>
<organism evidence="1 2">
    <name type="scientific">Acaulospora morrowiae</name>
    <dbReference type="NCBI Taxonomy" id="94023"/>
    <lineage>
        <taxon>Eukaryota</taxon>
        <taxon>Fungi</taxon>
        <taxon>Fungi incertae sedis</taxon>
        <taxon>Mucoromycota</taxon>
        <taxon>Glomeromycotina</taxon>
        <taxon>Glomeromycetes</taxon>
        <taxon>Diversisporales</taxon>
        <taxon>Acaulosporaceae</taxon>
        <taxon>Acaulospora</taxon>
    </lineage>
</organism>
<sequence length="289" mass="33419">MVDIKKLDGNPAVYSNPQNFLSLPFPYPGSKKPIDRFSINDGFFTFMGIKKFSNVLDKIKEFRVNTGYIKMFIYGTVGYGKSHILTAIACFLLRSERHVVYLSDCRELAVNPVNYIKSALFLTYVDDDAKISEINACEKFDQIVKFCESLDETLYFIVDQMNALDDYDNTGINLEKKIQIKENLNKMCADHFYIKSSSTKNQTVLHLRQKQTNEKKFELYGGFDKRKDQIEDITGNIPLLLNVLLESDCKNFEDALGYLNQQLTSKIQEPMTGFLEKIYKLDNKRLDLY</sequence>
<dbReference type="SUPFAM" id="SSF52540">
    <property type="entry name" value="P-loop containing nucleoside triphosphate hydrolases"/>
    <property type="match status" value="1"/>
</dbReference>
<name>A0A9N9DXA7_9GLOM</name>
<evidence type="ECO:0000313" key="2">
    <source>
        <dbReference type="Proteomes" id="UP000789342"/>
    </source>
</evidence>
<dbReference type="EMBL" id="CAJVPV010010458">
    <property type="protein sequence ID" value="CAG8651462.1"/>
    <property type="molecule type" value="Genomic_DNA"/>
</dbReference>
<dbReference type="AlphaFoldDB" id="A0A9N9DXA7"/>
<gene>
    <name evidence="1" type="ORF">AMORRO_LOCUS9985</name>
</gene>
<dbReference type="Proteomes" id="UP000789342">
    <property type="component" value="Unassembled WGS sequence"/>
</dbReference>
<dbReference type="OrthoDB" id="3171351at2759"/>
<dbReference type="Gene3D" id="3.40.50.300">
    <property type="entry name" value="P-loop containing nucleotide triphosphate hydrolases"/>
    <property type="match status" value="1"/>
</dbReference>